<evidence type="ECO:0000256" key="3">
    <source>
        <dbReference type="ARBA" id="ARBA00012601"/>
    </source>
</evidence>
<feature type="domain" description="Glycoside hydrolase family 5" evidence="11">
    <location>
        <begin position="60"/>
        <end position="358"/>
    </location>
</feature>
<dbReference type="AlphaFoldDB" id="A0A1I0AIB9"/>
<dbReference type="InterPro" id="IPR050386">
    <property type="entry name" value="Glycosyl_hydrolase_5"/>
</dbReference>
<gene>
    <name evidence="15" type="ORF">SAMN04487772_105167</name>
</gene>
<dbReference type="GO" id="GO:0030245">
    <property type="term" value="P:cellulose catabolic process"/>
    <property type="evidence" value="ECO:0007669"/>
    <property type="project" value="UniProtKB-KW"/>
</dbReference>
<keyword evidence="7" id="KW-0119">Carbohydrate metabolism</keyword>
<keyword evidence="16" id="KW-1185">Reference proteome</keyword>
<dbReference type="Gene3D" id="2.60.40.10">
    <property type="entry name" value="Immunoglobulins"/>
    <property type="match status" value="1"/>
</dbReference>
<dbReference type="STRING" id="29364.SAMN04487772_105167"/>
<dbReference type="InterPro" id="IPR013783">
    <property type="entry name" value="Ig-like_fold"/>
</dbReference>
<keyword evidence="6" id="KW-0136">Cellulose degradation</keyword>
<keyword evidence="9" id="KW-0624">Polysaccharide degradation</keyword>
<name>A0A1I0AIB9_9FIRM</name>
<evidence type="ECO:0000256" key="2">
    <source>
        <dbReference type="ARBA" id="ARBA00005641"/>
    </source>
</evidence>
<dbReference type="EMBL" id="FOHN01000005">
    <property type="protein sequence ID" value="SES94062.1"/>
    <property type="molecule type" value="Genomic_DNA"/>
</dbReference>
<dbReference type="Gene3D" id="3.20.20.80">
    <property type="entry name" value="Glycosidases"/>
    <property type="match status" value="1"/>
</dbReference>
<evidence type="ECO:0000259" key="11">
    <source>
        <dbReference type="Pfam" id="PF00150"/>
    </source>
</evidence>
<evidence type="ECO:0000256" key="5">
    <source>
        <dbReference type="ARBA" id="ARBA00022801"/>
    </source>
</evidence>
<dbReference type="InterPro" id="IPR014756">
    <property type="entry name" value="Ig_E-set"/>
</dbReference>
<organism evidence="15 16">
    <name type="scientific">[Clostridium] polysaccharolyticum</name>
    <dbReference type="NCBI Taxonomy" id="29364"/>
    <lineage>
        <taxon>Bacteria</taxon>
        <taxon>Bacillati</taxon>
        <taxon>Bacillota</taxon>
        <taxon>Clostridia</taxon>
        <taxon>Lachnospirales</taxon>
        <taxon>Lachnospiraceae</taxon>
    </lineage>
</organism>
<evidence type="ECO:0000256" key="6">
    <source>
        <dbReference type="ARBA" id="ARBA00023001"/>
    </source>
</evidence>
<keyword evidence="8" id="KW-0326">Glycosidase</keyword>
<dbReference type="InterPro" id="IPR036966">
    <property type="entry name" value="CBM3_sf"/>
</dbReference>
<dbReference type="SUPFAM" id="SSF51445">
    <property type="entry name" value="(Trans)glycosidases"/>
    <property type="match status" value="1"/>
</dbReference>
<proteinExistence type="inferred from homology"/>
<dbReference type="RefSeq" id="WP_092477135.1">
    <property type="nucleotide sequence ID" value="NZ_FOHN01000005.1"/>
</dbReference>
<dbReference type="OrthoDB" id="9800955at2"/>
<evidence type="ECO:0000259" key="13">
    <source>
        <dbReference type="Pfam" id="PF03442"/>
    </source>
</evidence>
<dbReference type="SUPFAM" id="SSF49384">
    <property type="entry name" value="Carbohydrate-binding domain"/>
    <property type="match status" value="1"/>
</dbReference>
<evidence type="ECO:0000256" key="8">
    <source>
        <dbReference type="ARBA" id="ARBA00023295"/>
    </source>
</evidence>
<dbReference type="GO" id="GO:0030248">
    <property type="term" value="F:cellulose binding"/>
    <property type="evidence" value="ECO:0007669"/>
    <property type="project" value="InterPro"/>
</dbReference>
<evidence type="ECO:0000259" key="14">
    <source>
        <dbReference type="Pfam" id="PF18448"/>
    </source>
</evidence>
<feature type="chain" id="PRO_5039188792" description="cellulase" evidence="10">
    <location>
        <begin position="26"/>
        <end position="793"/>
    </location>
</feature>
<reference evidence="15 16" key="1">
    <citation type="submission" date="2016-10" db="EMBL/GenBank/DDBJ databases">
        <authorList>
            <person name="de Groot N.N."/>
        </authorList>
    </citation>
    <scope>NUCLEOTIDE SEQUENCE [LARGE SCALE GENOMIC DNA]</scope>
    <source>
        <strain evidence="15 16">DSM 1801</strain>
    </source>
</reference>
<comment type="similarity">
    <text evidence="2">Belongs to the glycosyl hydrolase 5 (cellulase A) family.</text>
</comment>
<dbReference type="EC" id="3.2.1.4" evidence="3"/>
<dbReference type="GO" id="GO:0008422">
    <property type="term" value="F:beta-glucosidase activity"/>
    <property type="evidence" value="ECO:0007669"/>
    <property type="project" value="TreeGrafter"/>
</dbReference>
<evidence type="ECO:0000256" key="4">
    <source>
        <dbReference type="ARBA" id="ARBA00022729"/>
    </source>
</evidence>
<dbReference type="Pfam" id="PF00150">
    <property type="entry name" value="Cellulase"/>
    <property type="match status" value="1"/>
</dbReference>
<accession>A0A1I0AIB9</accession>
<evidence type="ECO:0000256" key="7">
    <source>
        <dbReference type="ARBA" id="ARBA00023277"/>
    </source>
</evidence>
<dbReference type="GO" id="GO:0009986">
    <property type="term" value="C:cell surface"/>
    <property type="evidence" value="ECO:0007669"/>
    <property type="project" value="TreeGrafter"/>
</dbReference>
<dbReference type="Gene3D" id="2.60.40.710">
    <property type="entry name" value="Endoglucanase-like"/>
    <property type="match status" value="1"/>
</dbReference>
<evidence type="ECO:0000313" key="15">
    <source>
        <dbReference type="EMBL" id="SES94062.1"/>
    </source>
</evidence>
<dbReference type="PANTHER" id="PTHR31297">
    <property type="entry name" value="GLUCAN ENDO-1,6-BETA-GLUCOSIDASE B"/>
    <property type="match status" value="1"/>
</dbReference>
<dbReference type="SUPFAM" id="SSF81296">
    <property type="entry name" value="E set domains"/>
    <property type="match status" value="1"/>
</dbReference>
<sequence length="793" mass="88754">MKRKVTALLLCLLMVATLLPSDIFATKEIVKAATKTKSQLYVEAMGDGWNLGNSFDSFNSDYQYDTGETSWGNPVVTKELIHEIKERGFDSIRIPFTVMGRCDKEYNINKDYLDRYVEVVNWALDEGFYVMINLHHDSWNWMKNWQLNEFSPVYIEYTKIWEQLCETFKDADEHLMFESINEPQYNDATMDWGIPTGVKHTNEINQTLYDICRNSGGNNATRMLVFPTYTTNDAASVCEGLYDYIASLHDENIIATFHYYSQWVYSSNLGKTKFDEVLWQTDGVDITPRNSLVSSFDSVYDNLVAKGIGVVCGEYGLLGFDKSDYGLQNGETLKYLEYINYYAKQKGICLMLWDNGQHMDRYKYEWKNPTFGNMIEACMKGRSSYTTGLDTIFVNENTKNADVKMPLTLNGNKFVGLFNGDTELTEGKDYTYANETVTLKGSYIAPFITGDYGKKATLTMKFSAGADWEQHIVYYNTPELKAATGTTEEFNIPVEFNGAVAEKATSQTATGGWVSNNWWWGFLEYDSEWTADYTTNEIKMLPNYLKVTGGKDLDLIFRFYDGTVVTYGITCSGDTITGKVKSVESSVGAVTEPSIEPSVIPSVEPSVEPSIVPSVEPSVEPSIVPSVEPSVEPSIVPSVEPSVEPSVVPSVKPSKEPVVSGDSLAPQVEVATTIGGGISQVYNIIAKQGTVDLSKLTIRYNYKKNGSKEQKFWCDSAGLQQSQAPFYQAIGEDVKGTFGNGYLDITFDTEQKIVNGQLTLGIRFNQADWSAYSDFEAGSVEVIYDGKVVNVIE</sequence>
<dbReference type="GO" id="GO:0008810">
    <property type="term" value="F:cellulase activity"/>
    <property type="evidence" value="ECO:0007669"/>
    <property type="project" value="UniProtKB-EC"/>
</dbReference>
<evidence type="ECO:0000256" key="10">
    <source>
        <dbReference type="SAM" id="SignalP"/>
    </source>
</evidence>
<dbReference type="Pfam" id="PF18448">
    <property type="entry name" value="CBM46"/>
    <property type="match status" value="1"/>
</dbReference>
<feature type="signal peptide" evidence="10">
    <location>
        <begin position="1"/>
        <end position="25"/>
    </location>
</feature>
<dbReference type="Proteomes" id="UP000199800">
    <property type="component" value="Unassembled WGS sequence"/>
</dbReference>
<protein>
    <recommendedName>
        <fullName evidence="3">cellulase</fullName>
        <ecNumber evidence="3">3.2.1.4</ecNumber>
    </recommendedName>
</protein>
<dbReference type="InterPro" id="IPR001547">
    <property type="entry name" value="Glyco_hydro_5"/>
</dbReference>
<dbReference type="InterPro" id="IPR005102">
    <property type="entry name" value="Carbo-bd_X2"/>
</dbReference>
<dbReference type="GO" id="GO:0005576">
    <property type="term" value="C:extracellular region"/>
    <property type="evidence" value="ECO:0007669"/>
    <property type="project" value="TreeGrafter"/>
</dbReference>
<evidence type="ECO:0000256" key="9">
    <source>
        <dbReference type="ARBA" id="ARBA00023326"/>
    </source>
</evidence>
<dbReference type="Pfam" id="PF00942">
    <property type="entry name" value="CBM_3"/>
    <property type="match status" value="1"/>
</dbReference>
<evidence type="ECO:0000313" key="16">
    <source>
        <dbReference type="Proteomes" id="UP000199800"/>
    </source>
</evidence>
<dbReference type="PANTHER" id="PTHR31297:SF41">
    <property type="entry name" value="ENDOGLUCANASE, PUTATIVE (AFU_ORTHOLOGUE AFUA_5G01830)-RELATED"/>
    <property type="match status" value="1"/>
</dbReference>
<comment type="catalytic activity">
    <reaction evidence="1">
        <text>Endohydrolysis of (1-&gt;4)-beta-D-glucosidic linkages in cellulose, lichenin and cereal beta-D-glucans.</text>
        <dbReference type="EC" id="3.2.1.4"/>
    </reaction>
</comment>
<evidence type="ECO:0000256" key="1">
    <source>
        <dbReference type="ARBA" id="ARBA00000966"/>
    </source>
</evidence>
<dbReference type="InterPro" id="IPR001956">
    <property type="entry name" value="CBM3"/>
</dbReference>
<keyword evidence="4 10" id="KW-0732">Signal</keyword>
<dbReference type="InterPro" id="IPR008965">
    <property type="entry name" value="CBM2/CBM3_carb-bd_dom_sf"/>
</dbReference>
<feature type="domain" description="Carbohydrate binding X2" evidence="13">
    <location>
        <begin position="392"/>
        <end position="470"/>
    </location>
</feature>
<feature type="domain" description="Endoglucanase B carbohydrate binding" evidence="14">
    <location>
        <begin position="477"/>
        <end position="579"/>
    </location>
</feature>
<keyword evidence="5" id="KW-0378">Hydrolase</keyword>
<dbReference type="InterPro" id="IPR040946">
    <property type="entry name" value="CBM46"/>
</dbReference>
<feature type="domain" description="CBM3" evidence="12">
    <location>
        <begin position="688"/>
        <end position="738"/>
    </location>
</feature>
<dbReference type="Pfam" id="PF03442">
    <property type="entry name" value="CBM_X2"/>
    <property type="match status" value="1"/>
</dbReference>
<evidence type="ECO:0000259" key="12">
    <source>
        <dbReference type="Pfam" id="PF00942"/>
    </source>
</evidence>
<dbReference type="InterPro" id="IPR017853">
    <property type="entry name" value="GH"/>
</dbReference>